<organism evidence="2">
    <name type="scientific">Arundo donax</name>
    <name type="common">Giant reed</name>
    <name type="synonym">Donax arundinaceus</name>
    <dbReference type="NCBI Taxonomy" id="35708"/>
    <lineage>
        <taxon>Eukaryota</taxon>
        <taxon>Viridiplantae</taxon>
        <taxon>Streptophyta</taxon>
        <taxon>Embryophyta</taxon>
        <taxon>Tracheophyta</taxon>
        <taxon>Spermatophyta</taxon>
        <taxon>Magnoliopsida</taxon>
        <taxon>Liliopsida</taxon>
        <taxon>Poales</taxon>
        <taxon>Poaceae</taxon>
        <taxon>PACMAD clade</taxon>
        <taxon>Arundinoideae</taxon>
        <taxon>Arundineae</taxon>
        <taxon>Arundo</taxon>
    </lineage>
</organism>
<dbReference type="AlphaFoldDB" id="A0A0A9AQB3"/>
<reference evidence="2" key="1">
    <citation type="submission" date="2014-09" db="EMBL/GenBank/DDBJ databases">
        <authorList>
            <person name="Magalhaes I.L.F."/>
            <person name="Oliveira U."/>
            <person name="Santos F.R."/>
            <person name="Vidigal T.H.D.A."/>
            <person name="Brescovit A.D."/>
            <person name="Santos A.J."/>
        </authorList>
    </citation>
    <scope>NUCLEOTIDE SEQUENCE</scope>
    <source>
        <tissue evidence="2">Shoot tissue taken approximately 20 cm above the soil surface</tissue>
    </source>
</reference>
<dbReference type="EMBL" id="GBRH01248623">
    <property type="protein sequence ID" value="JAD49272.1"/>
    <property type="molecule type" value="Transcribed_RNA"/>
</dbReference>
<evidence type="ECO:0000256" key="1">
    <source>
        <dbReference type="SAM" id="MobiDB-lite"/>
    </source>
</evidence>
<reference evidence="2" key="2">
    <citation type="journal article" date="2015" name="Data Brief">
        <title>Shoot transcriptome of the giant reed, Arundo donax.</title>
        <authorList>
            <person name="Barrero R.A."/>
            <person name="Guerrero F.D."/>
            <person name="Moolhuijzen P."/>
            <person name="Goolsby J.A."/>
            <person name="Tidwell J."/>
            <person name="Bellgard S.E."/>
            <person name="Bellgard M.I."/>
        </authorList>
    </citation>
    <scope>NUCLEOTIDE SEQUENCE</scope>
    <source>
        <tissue evidence="2">Shoot tissue taken approximately 20 cm above the soil surface</tissue>
    </source>
</reference>
<accession>A0A0A9AQB3</accession>
<evidence type="ECO:0000313" key="2">
    <source>
        <dbReference type="EMBL" id="JAD49272.1"/>
    </source>
</evidence>
<name>A0A0A9AQB3_ARUDO</name>
<sequence length="55" mass="6222">MRIAAVSRTGRIPHLRRSQQPGLPMAFKKRDPDLNPCKQPDFSCRIDNPNCPCTS</sequence>
<protein>
    <submittedName>
        <fullName evidence="2">Uncharacterized protein</fullName>
    </submittedName>
</protein>
<feature type="region of interest" description="Disordered" evidence="1">
    <location>
        <begin position="1"/>
        <end position="34"/>
    </location>
</feature>
<proteinExistence type="predicted"/>